<evidence type="ECO:0000313" key="4">
    <source>
        <dbReference type="Proteomes" id="UP000355283"/>
    </source>
</evidence>
<dbReference type="Proteomes" id="UP000355283">
    <property type="component" value="Unassembled WGS sequence"/>
</dbReference>
<evidence type="ECO:0000313" key="3">
    <source>
        <dbReference type="EMBL" id="TFJ80738.1"/>
    </source>
</evidence>
<sequence length="905" mass="96481">MASRRTTRRTTNSLSPAPGEESCDSCPSVSNNGKQTSHHSCNNDGDHRQSFDNKQSPSREPLSPGTESDDLLSEQFTRQVSLQQQEAQQDSSERPAQPPPVQEKTKYTQKDQKHCNEPILEPPSLVLTPLVAMPPPASRPPESHKRELPCTSGRGLVTVGEGDLMGGLDLDRMSSVNSVEMLTEGGARAGKTGEGGEGEILSRPSAPCSKRSNGNDTPMGIRALKHEGGPGIVKGLVRPPDPALCCFGGAAFAPPPPPSHPVRGMSAAMAVRTLIIYPPACLEHETLNHQESKDRLLVLCGPQGVLRRPRFASLEWADGASVLPATTSDILRVHEYDYIRHLRAICQALPPVPHHSKPGYGEVGGATIEEGEGEEVASSLLASLPPEFQPEHSPTPPVDLVPAPPVRSSPAFPSSGASSPAEKDEDETGGGGFAYNSSSSHRRANNATPSTCAPILKHHTSIRDFPAEKREVVGEEREKGEGSPEGGEGLGVDAGGHPSGRRLRRADRGGEAFEKKERAGSLSGHGGQETVSQFLDSDTRVCHDSFRVACVAAGAVIQAVDQVAAGRRRVFVATRPPGHHAGPRGAVPSHCFWKAPSMTSSGFCLLNNVAIGAAYARQAYGRAPHGPFARVAIVDFDIHHGNGTEDIVRALQPSRRLLPLPASWAPEHYQIFKPWLSEEEDAASVFFGSINLVDGSHFYPCSGREMDNDQAAPNIVNVELRPLRPPQAAPGTGKAKMLGPRKVKEYCQRASGEFREKVSSMLLPKLKAFAPDLLFISAGFDGHVEDHYHYLTEEDYAWITRELVAVAEGTSGKVISVLEGGYHVRPDGGPGKRLPGRPANSTRGARAASGGPGGATSDDDEAGRDGVAKDCQSHINEETDGGLAKGVMAHVMALMDDAGTFNMAM</sequence>
<dbReference type="PANTHER" id="PTHR10625:SF26">
    <property type="entry name" value="HISTONE DEACETYLASE DOMAIN-CONTAINING PROTEIN"/>
    <property type="match status" value="1"/>
</dbReference>
<dbReference type="GO" id="GO:0040029">
    <property type="term" value="P:epigenetic regulation of gene expression"/>
    <property type="evidence" value="ECO:0007669"/>
    <property type="project" value="TreeGrafter"/>
</dbReference>
<dbReference type="AlphaFoldDB" id="A0A4D9CVT0"/>
<dbReference type="Gene3D" id="3.40.800.20">
    <property type="entry name" value="Histone deacetylase domain"/>
    <property type="match status" value="1"/>
</dbReference>
<proteinExistence type="predicted"/>
<evidence type="ECO:0000256" key="1">
    <source>
        <dbReference type="SAM" id="MobiDB-lite"/>
    </source>
</evidence>
<dbReference type="InterPro" id="IPR023696">
    <property type="entry name" value="Ureohydrolase_dom_sf"/>
</dbReference>
<dbReference type="Pfam" id="PF00850">
    <property type="entry name" value="Hist_deacetyl"/>
    <property type="match status" value="1"/>
</dbReference>
<feature type="region of interest" description="Disordered" evidence="1">
    <location>
        <begin position="186"/>
        <end position="214"/>
    </location>
</feature>
<name>A0A4D9CVT0_9STRA</name>
<feature type="compositionally biased region" description="Gly residues" evidence="1">
    <location>
        <begin position="483"/>
        <end position="498"/>
    </location>
</feature>
<reference evidence="3 4" key="1">
    <citation type="submission" date="2019-01" db="EMBL/GenBank/DDBJ databases">
        <title>Nuclear Genome Assembly of the Microalgal Biofuel strain Nannochloropsis salina CCMP1776.</title>
        <authorList>
            <person name="Hovde B."/>
        </authorList>
    </citation>
    <scope>NUCLEOTIDE SEQUENCE [LARGE SCALE GENOMIC DNA]</scope>
    <source>
        <strain evidence="3 4">CCMP1776</strain>
    </source>
</reference>
<feature type="compositionally biased region" description="Low complexity" evidence="1">
    <location>
        <begin position="408"/>
        <end position="420"/>
    </location>
</feature>
<feature type="compositionally biased region" description="Pro residues" evidence="1">
    <location>
        <begin position="393"/>
        <end position="407"/>
    </location>
</feature>
<dbReference type="InterPro" id="IPR037138">
    <property type="entry name" value="His_deacetylse_dom_sf"/>
</dbReference>
<feature type="compositionally biased region" description="Basic and acidic residues" evidence="1">
    <location>
        <begin position="103"/>
        <end position="116"/>
    </location>
</feature>
<feature type="region of interest" description="Disordered" evidence="1">
    <location>
        <begin position="385"/>
        <end position="530"/>
    </location>
</feature>
<feature type="region of interest" description="Disordered" evidence="1">
    <location>
        <begin position="135"/>
        <end position="157"/>
    </location>
</feature>
<protein>
    <recommendedName>
        <fullName evidence="2">Histone deacetylase domain-containing protein</fullName>
    </recommendedName>
</protein>
<dbReference type="OrthoDB" id="424012at2759"/>
<dbReference type="GO" id="GO:0004407">
    <property type="term" value="F:histone deacetylase activity"/>
    <property type="evidence" value="ECO:0007669"/>
    <property type="project" value="TreeGrafter"/>
</dbReference>
<keyword evidence="4" id="KW-1185">Reference proteome</keyword>
<feature type="domain" description="Histone deacetylase" evidence="2">
    <location>
        <begin position="533"/>
        <end position="824"/>
    </location>
</feature>
<dbReference type="GO" id="GO:0000118">
    <property type="term" value="C:histone deacetylase complex"/>
    <property type="evidence" value="ECO:0007669"/>
    <property type="project" value="TreeGrafter"/>
</dbReference>
<feature type="compositionally biased region" description="Polar residues" evidence="1">
    <location>
        <begin position="74"/>
        <end position="90"/>
    </location>
</feature>
<dbReference type="SUPFAM" id="SSF52768">
    <property type="entry name" value="Arginase/deacetylase"/>
    <property type="match status" value="1"/>
</dbReference>
<organism evidence="3 4">
    <name type="scientific">Nannochloropsis salina CCMP1776</name>
    <dbReference type="NCBI Taxonomy" id="1027361"/>
    <lineage>
        <taxon>Eukaryota</taxon>
        <taxon>Sar</taxon>
        <taxon>Stramenopiles</taxon>
        <taxon>Ochrophyta</taxon>
        <taxon>Eustigmatophyceae</taxon>
        <taxon>Eustigmatales</taxon>
        <taxon>Monodopsidaceae</taxon>
        <taxon>Microchloropsis</taxon>
        <taxon>Microchloropsis salina</taxon>
    </lineage>
</organism>
<dbReference type="GO" id="GO:0005737">
    <property type="term" value="C:cytoplasm"/>
    <property type="evidence" value="ECO:0007669"/>
    <property type="project" value="TreeGrafter"/>
</dbReference>
<gene>
    <name evidence="3" type="ORF">NSK_007915</name>
</gene>
<comment type="caution">
    <text evidence="3">The sequence shown here is derived from an EMBL/GenBank/DDBJ whole genome shotgun (WGS) entry which is preliminary data.</text>
</comment>
<dbReference type="EMBL" id="SDOX01000158">
    <property type="protein sequence ID" value="TFJ80738.1"/>
    <property type="molecule type" value="Genomic_DNA"/>
</dbReference>
<feature type="compositionally biased region" description="Basic and acidic residues" evidence="1">
    <location>
        <begin position="506"/>
        <end position="519"/>
    </location>
</feature>
<feature type="compositionally biased region" description="Polar residues" evidence="1">
    <location>
        <begin position="25"/>
        <end position="43"/>
    </location>
</feature>
<feature type="region of interest" description="Disordered" evidence="1">
    <location>
        <begin position="1"/>
        <end position="121"/>
    </location>
</feature>
<feature type="region of interest" description="Disordered" evidence="1">
    <location>
        <begin position="825"/>
        <end position="866"/>
    </location>
</feature>
<feature type="compositionally biased region" description="Low complexity" evidence="1">
    <location>
        <begin position="839"/>
        <end position="849"/>
    </location>
</feature>
<accession>A0A4D9CVT0</accession>
<dbReference type="InterPro" id="IPR023801">
    <property type="entry name" value="His_deacetylse_dom"/>
</dbReference>
<feature type="compositionally biased region" description="Basic and acidic residues" evidence="1">
    <location>
        <begin position="461"/>
        <end position="482"/>
    </location>
</feature>
<evidence type="ECO:0000259" key="2">
    <source>
        <dbReference type="Pfam" id="PF00850"/>
    </source>
</evidence>
<dbReference type="PANTHER" id="PTHR10625">
    <property type="entry name" value="HISTONE DEACETYLASE HDAC1-RELATED"/>
    <property type="match status" value="1"/>
</dbReference>